<dbReference type="InterPro" id="IPR035969">
    <property type="entry name" value="Rab-GAP_TBC_sf"/>
</dbReference>
<dbReference type="Proteomes" id="UP000604046">
    <property type="component" value="Unassembled WGS sequence"/>
</dbReference>
<evidence type="ECO:0000313" key="5">
    <source>
        <dbReference type="Proteomes" id="UP000604046"/>
    </source>
</evidence>
<dbReference type="OrthoDB" id="294251at2759"/>
<protein>
    <submittedName>
        <fullName evidence="4">Rabgap1l protein</fullName>
    </submittedName>
</protein>
<dbReference type="PANTHER" id="PTHR47219">
    <property type="entry name" value="RAB GTPASE-ACTIVATING PROTEIN 1-LIKE"/>
    <property type="match status" value="1"/>
</dbReference>
<dbReference type="Gene3D" id="1.10.8.270">
    <property type="entry name" value="putative rabgap domain of human tbc1 domain family member 14 like domains"/>
    <property type="match status" value="1"/>
</dbReference>
<dbReference type="Gene3D" id="1.10.472.80">
    <property type="entry name" value="Ypt/Rab-GAP domain of gyp1p, domain 3"/>
    <property type="match status" value="1"/>
</dbReference>
<comment type="caution">
    <text evidence="4">The sequence shown here is derived from an EMBL/GenBank/DDBJ whole genome shotgun (WGS) entry which is preliminary data.</text>
</comment>
<evidence type="ECO:0000259" key="3">
    <source>
        <dbReference type="PROSITE" id="PS50086"/>
    </source>
</evidence>
<feature type="transmembrane region" description="Helical" evidence="2">
    <location>
        <begin position="201"/>
        <end position="217"/>
    </location>
</feature>
<keyword evidence="2" id="KW-0812">Transmembrane</keyword>
<evidence type="ECO:0000313" key="4">
    <source>
        <dbReference type="EMBL" id="CAE7361737.1"/>
    </source>
</evidence>
<keyword evidence="2" id="KW-0472">Membrane</keyword>
<accession>A0A812QA32</accession>
<evidence type="ECO:0000256" key="2">
    <source>
        <dbReference type="SAM" id="Phobius"/>
    </source>
</evidence>
<feature type="region of interest" description="Disordered" evidence="1">
    <location>
        <begin position="309"/>
        <end position="345"/>
    </location>
</feature>
<dbReference type="SMART" id="SM00164">
    <property type="entry name" value="TBC"/>
    <property type="match status" value="1"/>
</dbReference>
<feature type="transmembrane region" description="Helical" evidence="2">
    <location>
        <begin position="105"/>
        <end position="127"/>
    </location>
</feature>
<organism evidence="4 5">
    <name type="scientific">Symbiodinium natans</name>
    <dbReference type="NCBI Taxonomy" id="878477"/>
    <lineage>
        <taxon>Eukaryota</taxon>
        <taxon>Sar</taxon>
        <taxon>Alveolata</taxon>
        <taxon>Dinophyceae</taxon>
        <taxon>Suessiales</taxon>
        <taxon>Symbiodiniaceae</taxon>
        <taxon>Symbiodinium</taxon>
    </lineage>
</organism>
<dbReference type="Pfam" id="PF00566">
    <property type="entry name" value="RabGAP-TBC"/>
    <property type="match status" value="1"/>
</dbReference>
<proteinExistence type="predicted"/>
<feature type="domain" description="Rab-GAP TBC" evidence="3">
    <location>
        <begin position="38"/>
        <end position="231"/>
    </location>
</feature>
<dbReference type="PANTHER" id="PTHR47219:SF9">
    <property type="entry name" value="GTPASE ACTIVATING PROTEIN AND CENTROSOME-ASSOCIATED, ISOFORM B"/>
    <property type="match status" value="1"/>
</dbReference>
<dbReference type="InterPro" id="IPR050302">
    <property type="entry name" value="Rab_GAP_TBC_domain"/>
</dbReference>
<dbReference type="GO" id="GO:0031267">
    <property type="term" value="F:small GTPase binding"/>
    <property type="evidence" value="ECO:0007669"/>
    <property type="project" value="TreeGrafter"/>
</dbReference>
<keyword evidence="2" id="KW-1133">Transmembrane helix</keyword>
<gene>
    <name evidence="4" type="primary">Rabgap1l</name>
    <name evidence="4" type="ORF">SNAT2548_LOCUS19486</name>
</gene>
<dbReference type="Gene3D" id="1.10.10.750">
    <property type="entry name" value="Ypt/Rab-GAP domain of gyp1p, domain 1"/>
    <property type="match status" value="1"/>
</dbReference>
<dbReference type="PROSITE" id="PS50086">
    <property type="entry name" value="TBC_RABGAP"/>
    <property type="match status" value="1"/>
</dbReference>
<dbReference type="EMBL" id="CAJNDS010002179">
    <property type="protein sequence ID" value="CAE7361737.1"/>
    <property type="molecule type" value="Genomic_DNA"/>
</dbReference>
<feature type="transmembrane region" description="Helical" evidence="2">
    <location>
        <begin position="147"/>
        <end position="163"/>
    </location>
</feature>
<dbReference type="GO" id="GO:0005096">
    <property type="term" value="F:GTPase activator activity"/>
    <property type="evidence" value="ECO:0007669"/>
    <property type="project" value="TreeGrafter"/>
</dbReference>
<dbReference type="SUPFAM" id="SSF47923">
    <property type="entry name" value="Ypt/Rab-GAP domain of gyp1p"/>
    <property type="match status" value="2"/>
</dbReference>
<reference evidence="4" key="1">
    <citation type="submission" date="2021-02" db="EMBL/GenBank/DDBJ databases">
        <authorList>
            <person name="Dougan E. K."/>
            <person name="Rhodes N."/>
            <person name="Thang M."/>
            <person name="Chan C."/>
        </authorList>
    </citation>
    <scope>NUCLEOTIDE SEQUENCE</scope>
</reference>
<dbReference type="AlphaFoldDB" id="A0A812QA32"/>
<evidence type="ECO:0000256" key="1">
    <source>
        <dbReference type="SAM" id="MobiDB-lite"/>
    </source>
</evidence>
<sequence length="374" mass="43180">MADDKVRRQRMWTSMQQRGFRDFLQQRPEDFKRRARKGVPADVRAEVWRAVLNIDGHTKPGLYQELQNSDNEWIHLIEIDVPRTFPENPAFDEVQQRCLLRILKAYANLCADVGYCQGMNFVVGLIFLVVQGGEFKEPTPEMEEDTFWMFFCLMEFGQLNGFYRRGFPLLKRYLWAFDELIAKSLPELHEHFCKENLQHSVYLHQWFLTLFISSLPLPMVLVLWDAIICGGLAEILPISIAVLQLLQQTLLSMKFEEVVSFFQSLKSREQEDCDFESIGRIAVISSGSFCIPKHVADVLRRPLPLTSDHLMERSPQSPTKRMLDSDEDMTTTANTTTVNSPCSTAASSEGVLRDYLRQINQGLSWWAESKPSRA</sequence>
<keyword evidence="5" id="KW-1185">Reference proteome</keyword>
<name>A0A812QA32_9DINO</name>
<dbReference type="InterPro" id="IPR000195">
    <property type="entry name" value="Rab-GAP-TBC_dom"/>
</dbReference>